<dbReference type="WBParaSite" id="Pan_g5288.t1">
    <property type="protein sequence ID" value="Pan_g5288.t1"/>
    <property type="gene ID" value="Pan_g5288"/>
</dbReference>
<keyword evidence="1" id="KW-1185">Reference proteome</keyword>
<evidence type="ECO:0000313" key="2">
    <source>
        <dbReference type="WBParaSite" id="Pan_g5288.t1"/>
    </source>
</evidence>
<dbReference type="Proteomes" id="UP000492821">
    <property type="component" value="Unassembled WGS sequence"/>
</dbReference>
<reference evidence="2" key="2">
    <citation type="submission" date="2020-10" db="UniProtKB">
        <authorList>
            <consortium name="WormBaseParasite"/>
        </authorList>
    </citation>
    <scope>IDENTIFICATION</scope>
</reference>
<accession>A0A7E4W146</accession>
<reference evidence="1" key="1">
    <citation type="journal article" date="2013" name="Genetics">
        <title>The draft genome and transcriptome of Panagrellus redivivus are shaped by the harsh demands of a free-living lifestyle.</title>
        <authorList>
            <person name="Srinivasan J."/>
            <person name="Dillman A.R."/>
            <person name="Macchietto M.G."/>
            <person name="Heikkinen L."/>
            <person name="Lakso M."/>
            <person name="Fracchia K.M."/>
            <person name="Antoshechkin I."/>
            <person name="Mortazavi A."/>
            <person name="Wong G."/>
            <person name="Sternberg P.W."/>
        </authorList>
    </citation>
    <scope>NUCLEOTIDE SEQUENCE [LARGE SCALE GENOMIC DNA]</scope>
    <source>
        <strain evidence="1">MT8872</strain>
    </source>
</reference>
<proteinExistence type="predicted"/>
<evidence type="ECO:0000313" key="1">
    <source>
        <dbReference type="Proteomes" id="UP000492821"/>
    </source>
</evidence>
<protein>
    <submittedName>
        <fullName evidence="2">FTH domain-containing protein</fullName>
    </submittedName>
</protein>
<sequence length="276" mass="31489">MSYPMQTLTYGLRRRLHELATPHEVFALQVAAPYYHGLQPVQKIRPVDTVTITVADNKVLVKGSNGATEVDVADGFINLHNGLQFHDYVVEKPVDLGNFRLAPKYINLYGCKISEALVSSIVAQNLPTVKQLAIDGRCSFESDKVAKMLCSAPLLTPLEKLVINDGCGASLNCWLEVLIESQHASMRTLYLEDATLMTLQINKFMFERLIRLQQDNFKLEIHFNNGARIVKVEKQLSEFFDHAFDWSWKDYSSKSIKVSYGPQGREYARYYYLREE</sequence>
<organism evidence="1 2">
    <name type="scientific">Panagrellus redivivus</name>
    <name type="common">Microworm</name>
    <dbReference type="NCBI Taxonomy" id="6233"/>
    <lineage>
        <taxon>Eukaryota</taxon>
        <taxon>Metazoa</taxon>
        <taxon>Ecdysozoa</taxon>
        <taxon>Nematoda</taxon>
        <taxon>Chromadorea</taxon>
        <taxon>Rhabditida</taxon>
        <taxon>Tylenchina</taxon>
        <taxon>Panagrolaimomorpha</taxon>
        <taxon>Panagrolaimoidea</taxon>
        <taxon>Panagrolaimidae</taxon>
        <taxon>Panagrellus</taxon>
    </lineage>
</organism>
<name>A0A7E4W146_PANRE</name>
<dbReference type="AlphaFoldDB" id="A0A7E4W146"/>